<name>A0ABZ2XDE2_9RHOO</name>
<protein>
    <submittedName>
        <fullName evidence="1">Uncharacterized protein</fullName>
    </submittedName>
</protein>
<accession>A0ABZ2XDE2</accession>
<evidence type="ECO:0000313" key="1">
    <source>
        <dbReference type="EMBL" id="WZJ19972.1"/>
    </source>
</evidence>
<reference evidence="1 2" key="1">
    <citation type="submission" date="2024-04" db="EMBL/GenBank/DDBJ databases">
        <title>Dissimilatory iodate-reducing microorganisms contribute to the enrichment of iodine in groundwater.</title>
        <authorList>
            <person name="Jiang Z."/>
        </authorList>
    </citation>
    <scope>NUCLEOTIDE SEQUENCE [LARGE SCALE GENOMIC DNA]</scope>
    <source>
        <strain evidence="1 2">NCP973</strain>
    </source>
</reference>
<dbReference type="EMBL" id="CP151406">
    <property type="protein sequence ID" value="WZJ19972.1"/>
    <property type="molecule type" value="Genomic_DNA"/>
</dbReference>
<evidence type="ECO:0000313" key="2">
    <source>
        <dbReference type="Proteomes" id="UP001479520"/>
    </source>
</evidence>
<proteinExistence type="predicted"/>
<dbReference type="RefSeq" id="WP_341742871.1">
    <property type="nucleotide sequence ID" value="NZ_CP151406.1"/>
</dbReference>
<keyword evidence="2" id="KW-1185">Reference proteome</keyword>
<sequence length="84" mass="9665">MKTLKAVIGSNGKVIAQVRVEPAVREILFSHNVLFNDTLDAHEPASREWLKVSSSKRYLNQINQYETPTARFYPAKYSYPEFFG</sequence>
<gene>
    <name evidence="1" type="ORF">AADV58_08305</name>
</gene>
<organism evidence="1 2">
    <name type="scientific">Azonexus hydrophilus</name>
    <dbReference type="NCBI Taxonomy" id="418702"/>
    <lineage>
        <taxon>Bacteria</taxon>
        <taxon>Pseudomonadati</taxon>
        <taxon>Pseudomonadota</taxon>
        <taxon>Betaproteobacteria</taxon>
        <taxon>Rhodocyclales</taxon>
        <taxon>Azonexaceae</taxon>
        <taxon>Azonexus</taxon>
    </lineage>
</organism>
<dbReference type="Proteomes" id="UP001479520">
    <property type="component" value="Chromosome"/>
</dbReference>